<accession>A0A5B7H800</accession>
<organism evidence="1 2">
    <name type="scientific">Portunus trituberculatus</name>
    <name type="common">Swimming crab</name>
    <name type="synonym">Neptunus trituberculatus</name>
    <dbReference type="NCBI Taxonomy" id="210409"/>
    <lineage>
        <taxon>Eukaryota</taxon>
        <taxon>Metazoa</taxon>
        <taxon>Ecdysozoa</taxon>
        <taxon>Arthropoda</taxon>
        <taxon>Crustacea</taxon>
        <taxon>Multicrustacea</taxon>
        <taxon>Malacostraca</taxon>
        <taxon>Eumalacostraca</taxon>
        <taxon>Eucarida</taxon>
        <taxon>Decapoda</taxon>
        <taxon>Pleocyemata</taxon>
        <taxon>Brachyura</taxon>
        <taxon>Eubrachyura</taxon>
        <taxon>Portunoidea</taxon>
        <taxon>Portunidae</taxon>
        <taxon>Portuninae</taxon>
        <taxon>Portunus</taxon>
    </lineage>
</organism>
<protein>
    <submittedName>
        <fullName evidence="1">Uncharacterized protein</fullName>
    </submittedName>
</protein>
<dbReference type="AlphaFoldDB" id="A0A5B7H800"/>
<comment type="caution">
    <text evidence="1">The sequence shown here is derived from an EMBL/GenBank/DDBJ whole genome shotgun (WGS) entry which is preliminary data.</text>
</comment>
<evidence type="ECO:0000313" key="1">
    <source>
        <dbReference type="EMBL" id="MPC65387.1"/>
    </source>
</evidence>
<sequence length="143" mass="15411">MPRFPPYLSSSLCLPVSPISLPPSLPHSFSTFPLPSHDSILILSIFGCSFFPSLVSYHLSLPLSSLPALLSTPASRISESKQTLYFALPQPPGHPSAGSGVRLERVWRASLESQRGESLESEVGVTLELETVGERGHLTLALC</sequence>
<keyword evidence="2" id="KW-1185">Reference proteome</keyword>
<gene>
    <name evidence="1" type="ORF">E2C01_059521</name>
</gene>
<evidence type="ECO:0000313" key="2">
    <source>
        <dbReference type="Proteomes" id="UP000324222"/>
    </source>
</evidence>
<dbReference type="Proteomes" id="UP000324222">
    <property type="component" value="Unassembled WGS sequence"/>
</dbReference>
<name>A0A5B7H800_PORTR</name>
<dbReference type="EMBL" id="VSRR010023309">
    <property type="protein sequence ID" value="MPC65387.1"/>
    <property type="molecule type" value="Genomic_DNA"/>
</dbReference>
<reference evidence="1 2" key="1">
    <citation type="submission" date="2019-05" db="EMBL/GenBank/DDBJ databases">
        <title>Another draft genome of Portunus trituberculatus and its Hox gene families provides insights of decapod evolution.</title>
        <authorList>
            <person name="Jeong J.-H."/>
            <person name="Song I."/>
            <person name="Kim S."/>
            <person name="Choi T."/>
            <person name="Kim D."/>
            <person name="Ryu S."/>
            <person name="Kim W."/>
        </authorList>
    </citation>
    <scope>NUCLEOTIDE SEQUENCE [LARGE SCALE GENOMIC DNA]</scope>
    <source>
        <tissue evidence="1">Muscle</tissue>
    </source>
</reference>
<proteinExistence type="predicted"/>